<name>A0A2T5G770_9BACL</name>
<feature type="binding site" evidence="6">
    <location>
        <position position="141"/>
    </location>
    <ligand>
        <name>Fe cation</name>
        <dbReference type="ChEBI" id="CHEBI:24875"/>
        <label>1</label>
    </ligand>
</feature>
<accession>A0A2T5G770</accession>
<comment type="caution">
    <text evidence="8">The sequence shown here is derived from an EMBL/GenBank/DDBJ whole genome shotgun (WGS) entry which is preliminary data.</text>
</comment>
<evidence type="ECO:0000256" key="2">
    <source>
        <dbReference type="ARBA" id="ARBA00011209"/>
    </source>
</evidence>
<feature type="binding site" evidence="6">
    <location>
        <position position="138"/>
    </location>
    <ligand>
        <name>Fe cation</name>
        <dbReference type="ChEBI" id="CHEBI:24875"/>
        <label>2</label>
    </ligand>
</feature>
<proteinExistence type="inferred from homology"/>
<evidence type="ECO:0000256" key="4">
    <source>
        <dbReference type="PIRNR" id="PIRNR000355"/>
    </source>
</evidence>
<evidence type="ECO:0000256" key="7">
    <source>
        <dbReference type="SAM" id="Phobius"/>
    </source>
</evidence>
<keyword evidence="4 6" id="KW-0479">Metal-binding</keyword>
<evidence type="ECO:0000256" key="5">
    <source>
        <dbReference type="PIRSR" id="PIRSR000355-1"/>
    </source>
</evidence>
<feature type="binding site" evidence="6">
    <location>
        <position position="108"/>
    </location>
    <ligand>
        <name>Fe cation</name>
        <dbReference type="ChEBI" id="CHEBI:24875"/>
        <label>1</label>
    </ligand>
</feature>
<dbReference type="PANTHER" id="PTHR23409:SF18">
    <property type="entry name" value="RIBONUCLEOSIDE-DIPHOSPHATE REDUCTASE SUBUNIT M2"/>
    <property type="match status" value="1"/>
</dbReference>
<comment type="cofactor">
    <cofactor evidence="4 6">
        <name>Fe cation</name>
        <dbReference type="ChEBI" id="CHEBI:24875"/>
    </cofactor>
    <text evidence="4 6">Binds 2 iron ions per subunit.</text>
</comment>
<comment type="similarity">
    <text evidence="1 4">Belongs to the ribonucleoside diphosphate reductase small chain family.</text>
</comment>
<comment type="subunit">
    <text evidence="2">Tetramer of two alpha and two beta subunits.</text>
</comment>
<dbReference type="InterPro" id="IPR000358">
    <property type="entry name" value="RNR_small_fam"/>
</dbReference>
<comment type="catalytic activity">
    <reaction evidence="3 4">
        <text>a 2'-deoxyribonucleoside 5'-diphosphate + [thioredoxin]-disulfide + H2O = a ribonucleoside 5'-diphosphate + [thioredoxin]-dithiol</text>
        <dbReference type="Rhea" id="RHEA:23252"/>
        <dbReference type="Rhea" id="RHEA-COMP:10698"/>
        <dbReference type="Rhea" id="RHEA-COMP:10700"/>
        <dbReference type="ChEBI" id="CHEBI:15377"/>
        <dbReference type="ChEBI" id="CHEBI:29950"/>
        <dbReference type="ChEBI" id="CHEBI:50058"/>
        <dbReference type="ChEBI" id="CHEBI:57930"/>
        <dbReference type="ChEBI" id="CHEBI:73316"/>
        <dbReference type="EC" id="1.17.4.1"/>
    </reaction>
</comment>
<dbReference type="CDD" id="cd01049">
    <property type="entry name" value="RNRR2"/>
    <property type="match status" value="1"/>
</dbReference>
<dbReference type="EC" id="1.17.4.1" evidence="4"/>
<sequence>MQVKQNKKKEDSSMLELRPGEPVVRKIRLLAPGKPNKATRIVGGEASGIVNWNDIRYPQFYTIYKTLLGNFWIPDEVPMTRDAKEWGSLTPREQEAYLKTIGLLSNLDSVQTRYVLEASLYVSDPSVHAILSVIAQQEAVHNQSYSYILSSIVPFDVQNKVFTDAHSDPAVLRRNMFIVDLYEEFREKRTAEALAKSLVASLILEGLNFYSGFAVFYNFARNQKMLGTSTMISYIQRDEMQHGYFVTQLIRAILTENPELDRNGEFSEFALETIAKAVELESEWTKNVLWGLSGIDLEEMLAYVKYLANKRLSMLGLPDLYPGYDENVMPWIQAYSDENINNIKTDFFEQRSRSYTKVTDVNGFDEL</sequence>
<dbReference type="PIRSF" id="PIRSF000355">
    <property type="entry name" value="NrdB"/>
    <property type="match status" value="1"/>
</dbReference>
<dbReference type="PANTHER" id="PTHR23409">
    <property type="entry name" value="RIBONUCLEOSIDE-DIPHOSPHATE REDUCTASE SMALL CHAIN"/>
    <property type="match status" value="1"/>
</dbReference>
<dbReference type="InterPro" id="IPR009078">
    <property type="entry name" value="Ferritin-like_SF"/>
</dbReference>
<evidence type="ECO:0000256" key="1">
    <source>
        <dbReference type="ARBA" id="ARBA00009303"/>
    </source>
</evidence>
<dbReference type="Proteomes" id="UP000244016">
    <property type="component" value="Unassembled WGS sequence"/>
</dbReference>
<dbReference type="UniPathway" id="UPA00326"/>
<feature type="active site" evidence="5">
    <location>
        <position position="145"/>
    </location>
</feature>
<dbReference type="GO" id="GO:0009263">
    <property type="term" value="P:deoxyribonucleotide biosynthetic process"/>
    <property type="evidence" value="ECO:0007669"/>
    <property type="project" value="UniProtKB-KW"/>
</dbReference>
<keyword evidence="7" id="KW-1133">Transmembrane helix</keyword>
<keyword evidence="4" id="KW-0215">Deoxyribonucleotide synthesis</keyword>
<dbReference type="EMBL" id="PEBW01000003">
    <property type="protein sequence ID" value="PTQ52012.1"/>
    <property type="molecule type" value="Genomic_DNA"/>
</dbReference>
<keyword evidence="7" id="KW-0812">Transmembrane</keyword>
<dbReference type="AlphaFoldDB" id="A0A2T5G770"/>
<reference evidence="8 9" key="1">
    <citation type="submission" date="2017-08" db="EMBL/GenBank/DDBJ databases">
        <title>Burning lignite coal seam in the remote Altai Mountains harbors a hydrogen-driven thermophilic microbial community.</title>
        <authorList>
            <person name="Kadnikov V.V."/>
            <person name="Mardanov A.V."/>
            <person name="Ivasenko D."/>
            <person name="Beletsky A.V."/>
            <person name="Karnachuk O.V."/>
            <person name="Ravin N.V."/>
        </authorList>
    </citation>
    <scope>NUCLEOTIDE SEQUENCE [LARGE SCALE GENOMIC DNA]</scope>
    <source>
        <strain evidence="8">AL31</strain>
    </source>
</reference>
<feature type="binding site" evidence="6">
    <location>
        <position position="205"/>
    </location>
    <ligand>
        <name>Fe cation</name>
        <dbReference type="ChEBI" id="CHEBI:24875"/>
        <label>2</label>
    </ligand>
</feature>
<gene>
    <name evidence="8" type="ORF">BLITH_0979</name>
</gene>
<keyword evidence="4" id="KW-0560">Oxidoreductase</keyword>
<protein>
    <recommendedName>
        <fullName evidence="4">Ribonucleoside-diphosphate reductase subunit beta</fullName>
        <ecNumber evidence="4">1.17.4.1</ecNumber>
    </recommendedName>
</protein>
<comment type="function">
    <text evidence="4">Provides the precursors necessary for DNA synthesis. Catalyzes the biosynthesis of deoxyribonucleotides from the corresponding ribonucleotides.</text>
</comment>
<feature type="binding site" evidence="6">
    <location>
        <position position="239"/>
    </location>
    <ligand>
        <name>Fe cation</name>
        <dbReference type="ChEBI" id="CHEBI:24875"/>
        <label>2</label>
    </ligand>
</feature>
<dbReference type="InterPro" id="IPR012348">
    <property type="entry name" value="RNR-like"/>
</dbReference>
<dbReference type="Gene3D" id="1.10.620.20">
    <property type="entry name" value="Ribonucleotide Reductase, subunit A"/>
    <property type="match status" value="1"/>
</dbReference>
<feature type="binding site" evidence="6">
    <location>
        <position position="242"/>
    </location>
    <ligand>
        <name>Fe cation</name>
        <dbReference type="ChEBI" id="CHEBI:24875"/>
        <label>2</label>
    </ligand>
</feature>
<keyword evidence="7" id="KW-0472">Membrane</keyword>
<evidence type="ECO:0000256" key="6">
    <source>
        <dbReference type="PIRSR" id="PIRSR000355-2"/>
    </source>
</evidence>
<organism evidence="8 9">
    <name type="scientific">Brockia lithotrophica</name>
    <dbReference type="NCBI Taxonomy" id="933949"/>
    <lineage>
        <taxon>Bacteria</taxon>
        <taxon>Bacillati</taxon>
        <taxon>Bacillota</taxon>
        <taxon>Bacilli</taxon>
        <taxon>Bacillales</taxon>
        <taxon>Bacillales Family X. Incertae Sedis</taxon>
        <taxon>Brockia</taxon>
    </lineage>
</organism>
<dbReference type="Pfam" id="PF00268">
    <property type="entry name" value="Ribonuc_red_sm"/>
    <property type="match status" value="1"/>
</dbReference>
<dbReference type="SUPFAM" id="SSF47240">
    <property type="entry name" value="Ferritin-like"/>
    <property type="match status" value="1"/>
</dbReference>
<feature type="binding site" evidence="6">
    <location>
        <position position="138"/>
    </location>
    <ligand>
        <name>Fe cation</name>
        <dbReference type="ChEBI" id="CHEBI:24875"/>
        <label>1</label>
    </ligand>
</feature>
<evidence type="ECO:0000313" key="9">
    <source>
        <dbReference type="Proteomes" id="UP000244016"/>
    </source>
</evidence>
<evidence type="ECO:0000313" key="8">
    <source>
        <dbReference type="EMBL" id="PTQ52012.1"/>
    </source>
</evidence>
<feature type="transmembrane region" description="Helical" evidence="7">
    <location>
        <begin position="198"/>
        <end position="220"/>
    </location>
</feature>
<keyword evidence="4 6" id="KW-0408">Iron</keyword>
<dbReference type="InterPro" id="IPR033909">
    <property type="entry name" value="RNR_small"/>
</dbReference>
<dbReference type="NCBIfam" id="NF007184">
    <property type="entry name" value="PRK09614.1-3"/>
    <property type="match status" value="1"/>
</dbReference>
<dbReference type="GO" id="GO:0004748">
    <property type="term" value="F:ribonucleoside-diphosphate reductase activity, thioredoxin disulfide as acceptor"/>
    <property type="evidence" value="ECO:0007669"/>
    <property type="project" value="UniProtKB-EC"/>
</dbReference>
<evidence type="ECO:0000256" key="3">
    <source>
        <dbReference type="ARBA" id="ARBA00047754"/>
    </source>
</evidence>
<dbReference type="GO" id="GO:0046872">
    <property type="term" value="F:metal ion binding"/>
    <property type="evidence" value="ECO:0007669"/>
    <property type="project" value="UniProtKB-KW"/>
</dbReference>